<evidence type="ECO:0000313" key="10">
    <source>
        <dbReference type="Proteomes" id="UP001642484"/>
    </source>
</evidence>
<sequence>MRTTVVSSSSPVKDVRRGVREVSPSGTKPRPAPRGVEDRALRGIPSAAGAAVRQTPSWSTPTSTKPRARPGLLHQSFTPPARDVRAAGSRVSNRVKAQNPVVCFLCDIGLPQYVDAILRNGFDDIETLAEMREEHMKSMGFLPGHALKLKKRLREFIGEEAPSTVKTVSEPSNEPSLNISAENALSVQQSWAEVRKLGVSTVGHTFYKHMFQLVPEARKLFPMTFRNHFADDGLFHVSLEKAIQCPPAPVLEHFTRVLEAIGSAVAGLQNKERMVPQLLALGMKHATLGLEEKYFRVGNAALMLTLHEALGDRFTVVLEESWSLVYGFMSANMIAGFRDFRSKEAQVADFRAEIQRTMKKSEKTKSDPEKLRSLAEKISGQLKADKASTKGDADLPNLLTATPTPSLPEKVKETLLVEPLEEEGD</sequence>
<evidence type="ECO:0000256" key="1">
    <source>
        <dbReference type="ARBA" id="ARBA00022448"/>
    </source>
</evidence>
<feature type="domain" description="Globin" evidence="8">
    <location>
        <begin position="178"/>
        <end position="338"/>
    </location>
</feature>
<proteinExistence type="inferred from homology"/>
<dbReference type="Proteomes" id="UP001642484">
    <property type="component" value="Unassembled WGS sequence"/>
</dbReference>
<keyword evidence="10" id="KW-1185">Reference proteome</keyword>
<keyword evidence="2 6" id="KW-0349">Heme</keyword>
<keyword evidence="1 6" id="KW-0813">Transport</keyword>
<evidence type="ECO:0000256" key="7">
    <source>
        <dbReference type="SAM" id="MobiDB-lite"/>
    </source>
</evidence>
<dbReference type="InterPro" id="IPR050532">
    <property type="entry name" value="Globin-like_OT"/>
</dbReference>
<dbReference type="PANTHER" id="PTHR46458">
    <property type="entry name" value="BLR2807 PROTEIN"/>
    <property type="match status" value="1"/>
</dbReference>
<dbReference type="InterPro" id="IPR000971">
    <property type="entry name" value="Globin"/>
</dbReference>
<feature type="compositionally biased region" description="Polar residues" evidence="7">
    <location>
        <begin position="1"/>
        <end position="11"/>
    </location>
</feature>
<dbReference type="PROSITE" id="PS01033">
    <property type="entry name" value="GLOBIN"/>
    <property type="match status" value="1"/>
</dbReference>
<comment type="caution">
    <text evidence="9">The sequence shown here is derived from an EMBL/GenBank/DDBJ whole genome shotgun (WGS) entry which is preliminary data.</text>
</comment>
<evidence type="ECO:0000256" key="2">
    <source>
        <dbReference type="ARBA" id="ARBA00022617"/>
    </source>
</evidence>
<dbReference type="EMBL" id="CAXAMN010005669">
    <property type="protein sequence ID" value="CAK9014881.1"/>
    <property type="molecule type" value="Genomic_DNA"/>
</dbReference>
<dbReference type="InterPro" id="IPR013761">
    <property type="entry name" value="SAM/pointed_sf"/>
</dbReference>
<dbReference type="InterPro" id="IPR012292">
    <property type="entry name" value="Globin/Proto"/>
</dbReference>
<feature type="compositionally biased region" description="Low complexity" evidence="7">
    <location>
        <begin position="55"/>
        <end position="65"/>
    </location>
</feature>
<gene>
    <name evidence="9" type="ORF">CCMP2556_LOCUS11881</name>
</gene>
<feature type="region of interest" description="Disordered" evidence="7">
    <location>
        <begin position="1"/>
        <end position="78"/>
    </location>
</feature>
<dbReference type="Gene3D" id="1.10.490.10">
    <property type="entry name" value="Globins"/>
    <property type="match status" value="1"/>
</dbReference>
<organism evidence="9 10">
    <name type="scientific">Durusdinium trenchii</name>
    <dbReference type="NCBI Taxonomy" id="1381693"/>
    <lineage>
        <taxon>Eukaryota</taxon>
        <taxon>Sar</taxon>
        <taxon>Alveolata</taxon>
        <taxon>Dinophyceae</taxon>
        <taxon>Suessiales</taxon>
        <taxon>Symbiodiniaceae</taxon>
        <taxon>Durusdinium</taxon>
    </lineage>
</organism>
<keyword evidence="3 6" id="KW-0561">Oxygen transport</keyword>
<dbReference type="Pfam" id="PF00536">
    <property type="entry name" value="SAM_1"/>
    <property type="match status" value="1"/>
</dbReference>
<keyword evidence="4" id="KW-0479">Metal-binding</keyword>
<dbReference type="CDD" id="cd01040">
    <property type="entry name" value="Mb-like"/>
    <property type="match status" value="1"/>
</dbReference>
<name>A0ABP0JKD6_9DINO</name>
<accession>A0ABP0JKD6</accession>
<dbReference type="SMART" id="SM00454">
    <property type="entry name" value="SAM"/>
    <property type="match status" value="1"/>
</dbReference>
<dbReference type="InterPro" id="IPR009050">
    <property type="entry name" value="Globin-like_sf"/>
</dbReference>
<dbReference type="SUPFAM" id="SSF46458">
    <property type="entry name" value="Globin-like"/>
    <property type="match status" value="1"/>
</dbReference>
<reference evidence="9 10" key="1">
    <citation type="submission" date="2024-02" db="EMBL/GenBank/DDBJ databases">
        <authorList>
            <person name="Chen Y."/>
            <person name="Shah S."/>
            <person name="Dougan E. K."/>
            <person name="Thang M."/>
            <person name="Chan C."/>
        </authorList>
    </citation>
    <scope>NUCLEOTIDE SEQUENCE [LARGE SCALE GENOMIC DNA]</scope>
</reference>
<dbReference type="PANTHER" id="PTHR46458:SF1">
    <property type="entry name" value="GEO09476P1"/>
    <property type="match status" value="1"/>
</dbReference>
<evidence type="ECO:0000256" key="3">
    <source>
        <dbReference type="ARBA" id="ARBA00022621"/>
    </source>
</evidence>
<dbReference type="SUPFAM" id="SSF47769">
    <property type="entry name" value="SAM/Pointed domain"/>
    <property type="match status" value="1"/>
</dbReference>
<comment type="similarity">
    <text evidence="6">Belongs to the globin family.</text>
</comment>
<evidence type="ECO:0000256" key="6">
    <source>
        <dbReference type="RuleBase" id="RU000356"/>
    </source>
</evidence>
<protein>
    <recommendedName>
        <fullName evidence="8">Globin domain-containing protein</fullName>
    </recommendedName>
</protein>
<feature type="region of interest" description="Disordered" evidence="7">
    <location>
        <begin position="381"/>
        <end position="425"/>
    </location>
</feature>
<dbReference type="InterPro" id="IPR001660">
    <property type="entry name" value="SAM"/>
</dbReference>
<evidence type="ECO:0000256" key="4">
    <source>
        <dbReference type="ARBA" id="ARBA00022723"/>
    </source>
</evidence>
<dbReference type="CDD" id="cd09487">
    <property type="entry name" value="SAM_superfamily"/>
    <property type="match status" value="1"/>
</dbReference>
<evidence type="ECO:0000313" key="9">
    <source>
        <dbReference type="EMBL" id="CAK9014881.1"/>
    </source>
</evidence>
<dbReference type="Pfam" id="PF00042">
    <property type="entry name" value="Globin"/>
    <property type="match status" value="1"/>
</dbReference>
<evidence type="ECO:0000259" key="8">
    <source>
        <dbReference type="PROSITE" id="PS01033"/>
    </source>
</evidence>
<evidence type="ECO:0000256" key="5">
    <source>
        <dbReference type="ARBA" id="ARBA00023004"/>
    </source>
</evidence>
<feature type="compositionally biased region" description="Basic and acidic residues" evidence="7">
    <location>
        <begin position="383"/>
        <end position="393"/>
    </location>
</feature>
<keyword evidence="5" id="KW-0408">Iron</keyword>
<dbReference type="InterPro" id="IPR044399">
    <property type="entry name" value="Mb-like_M"/>
</dbReference>
<dbReference type="Gene3D" id="1.10.150.50">
    <property type="entry name" value="Transcription Factor, Ets-1"/>
    <property type="match status" value="1"/>
</dbReference>